<dbReference type="EMBL" id="JBHSFK010000012">
    <property type="protein sequence ID" value="MFC4501762.1"/>
    <property type="molecule type" value="Genomic_DNA"/>
</dbReference>
<name>A0ABV9ASC6_9ACTN</name>
<evidence type="ECO:0000313" key="2">
    <source>
        <dbReference type="Proteomes" id="UP001595839"/>
    </source>
</evidence>
<evidence type="ECO:0000313" key="1">
    <source>
        <dbReference type="EMBL" id="MFC4501762.1"/>
    </source>
</evidence>
<reference evidence="2" key="1">
    <citation type="journal article" date="2019" name="Int. J. Syst. Evol. Microbiol.">
        <title>The Global Catalogue of Microorganisms (GCM) 10K type strain sequencing project: providing services to taxonomists for standard genome sequencing and annotation.</title>
        <authorList>
            <consortium name="The Broad Institute Genomics Platform"/>
            <consortium name="The Broad Institute Genome Sequencing Center for Infectious Disease"/>
            <person name="Wu L."/>
            <person name="Ma J."/>
        </authorList>
    </citation>
    <scope>NUCLEOTIDE SEQUENCE [LARGE SCALE GENOMIC DNA]</scope>
    <source>
        <strain evidence="2">CGMCC 4.7177</strain>
    </source>
</reference>
<sequence length="104" mass="12067">MNGVSQERHYLRQELSESGFPKAYIRVLGTMSGLEYRSRDLARPAKRLLNAQLEGFRKSAVIILLSDEYNEVETEEQAEKLIKEHRSRFLKAIDLDEKDKESPV</sequence>
<accession>A0ABV9ASC6</accession>
<gene>
    <name evidence="1" type="ORF">ACFPIH_19880</name>
</gene>
<comment type="caution">
    <text evidence="1">The sequence shown here is derived from an EMBL/GenBank/DDBJ whole genome shotgun (WGS) entry which is preliminary data.</text>
</comment>
<protein>
    <submittedName>
        <fullName evidence="1">Uncharacterized protein</fullName>
    </submittedName>
</protein>
<proteinExistence type="predicted"/>
<dbReference type="RefSeq" id="WP_381173728.1">
    <property type="nucleotide sequence ID" value="NZ_JBHSFK010000012.1"/>
</dbReference>
<organism evidence="1 2">
    <name type="scientific">Streptomyces vulcanius</name>
    <dbReference type="NCBI Taxonomy" id="1441876"/>
    <lineage>
        <taxon>Bacteria</taxon>
        <taxon>Bacillati</taxon>
        <taxon>Actinomycetota</taxon>
        <taxon>Actinomycetes</taxon>
        <taxon>Kitasatosporales</taxon>
        <taxon>Streptomycetaceae</taxon>
        <taxon>Streptomyces</taxon>
    </lineage>
</organism>
<keyword evidence="2" id="KW-1185">Reference proteome</keyword>
<dbReference type="Proteomes" id="UP001595839">
    <property type="component" value="Unassembled WGS sequence"/>
</dbReference>